<accession>X6LK04</accession>
<proteinExistence type="predicted"/>
<keyword evidence="2" id="KW-1185">Reference proteome</keyword>
<evidence type="ECO:0000313" key="1">
    <source>
        <dbReference type="EMBL" id="ETO01706.1"/>
    </source>
</evidence>
<evidence type="ECO:0000313" key="2">
    <source>
        <dbReference type="Proteomes" id="UP000023152"/>
    </source>
</evidence>
<comment type="caution">
    <text evidence="1">The sequence shown here is derived from an EMBL/GenBank/DDBJ whole genome shotgun (WGS) entry which is preliminary data.</text>
</comment>
<sequence>MYNSNSFSFSDLNLKTQMVLNVSDLFLKYLKQLTAVVSSSLFYFDDETFFCCRTLSFYTSQFYPFFKCFDSPISQIIYFKGKHKNKHSNRKGEKYIDKKFCSLQQPFSFNISSLSTKFYFLKINLQRFHVLCKICFISIFLSQTKFSK</sequence>
<protein>
    <submittedName>
        <fullName evidence="1">Uncharacterized protein</fullName>
    </submittedName>
</protein>
<organism evidence="1 2">
    <name type="scientific">Reticulomyxa filosa</name>
    <dbReference type="NCBI Taxonomy" id="46433"/>
    <lineage>
        <taxon>Eukaryota</taxon>
        <taxon>Sar</taxon>
        <taxon>Rhizaria</taxon>
        <taxon>Retaria</taxon>
        <taxon>Foraminifera</taxon>
        <taxon>Monothalamids</taxon>
        <taxon>Reticulomyxidae</taxon>
        <taxon>Reticulomyxa</taxon>
    </lineage>
</organism>
<dbReference type="AlphaFoldDB" id="X6LK04"/>
<reference evidence="1 2" key="1">
    <citation type="journal article" date="2013" name="Curr. Biol.">
        <title>The Genome of the Foraminiferan Reticulomyxa filosa.</title>
        <authorList>
            <person name="Glockner G."/>
            <person name="Hulsmann N."/>
            <person name="Schleicher M."/>
            <person name="Noegel A.A."/>
            <person name="Eichinger L."/>
            <person name="Gallinger C."/>
            <person name="Pawlowski J."/>
            <person name="Sierra R."/>
            <person name="Euteneuer U."/>
            <person name="Pillet L."/>
            <person name="Moustafa A."/>
            <person name="Platzer M."/>
            <person name="Groth M."/>
            <person name="Szafranski K."/>
            <person name="Schliwa M."/>
        </authorList>
    </citation>
    <scope>NUCLEOTIDE SEQUENCE [LARGE SCALE GENOMIC DNA]</scope>
</reference>
<gene>
    <name evidence="1" type="ORF">RFI_35733</name>
</gene>
<dbReference type="Proteomes" id="UP000023152">
    <property type="component" value="Unassembled WGS sequence"/>
</dbReference>
<name>X6LK04_RETFI</name>
<dbReference type="EMBL" id="ASPP01037602">
    <property type="protein sequence ID" value="ETO01706.1"/>
    <property type="molecule type" value="Genomic_DNA"/>
</dbReference>